<name>A0A0E9Q1X9_ANGAN</name>
<feature type="region of interest" description="Disordered" evidence="1">
    <location>
        <begin position="1"/>
        <end position="22"/>
    </location>
</feature>
<protein>
    <submittedName>
        <fullName evidence="2">Uncharacterized protein</fullName>
    </submittedName>
</protein>
<reference evidence="2" key="2">
    <citation type="journal article" date="2015" name="Fish Shellfish Immunol.">
        <title>Early steps in the European eel (Anguilla anguilla)-Vibrio vulnificus interaction in the gills: Role of the RtxA13 toxin.</title>
        <authorList>
            <person name="Callol A."/>
            <person name="Pajuelo D."/>
            <person name="Ebbesson L."/>
            <person name="Teles M."/>
            <person name="MacKenzie S."/>
            <person name="Amaro C."/>
        </authorList>
    </citation>
    <scope>NUCLEOTIDE SEQUENCE</scope>
</reference>
<accession>A0A0E9Q1X9</accession>
<proteinExistence type="predicted"/>
<reference evidence="2" key="1">
    <citation type="submission" date="2014-11" db="EMBL/GenBank/DDBJ databases">
        <authorList>
            <person name="Amaro Gonzalez C."/>
        </authorList>
    </citation>
    <scope>NUCLEOTIDE SEQUENCE</scope>
</reference>
<evidence type="ECO:0000256" key="1">
    <source>
        <dbReference type="SAM" id="MobiDB-lite"/>
    </source>
</evidence>
<organism evidence="2">
    <name type="scientific">Anguilla anguilla</name>
    <name type="common">European freshwater eel</name>
    <name type="synonym">Muraena anguilla</name>
    <dbReference type="NCBI Taxonomy" id="7936"/>
    <lineage>
        <taxon>Eukaryota</taxon>
        <taxon>Metazoa</taxon>
        <taxon>Chordata</taxon>
        <taxon>Craniata</taxon>
        <taxon>Vertebrata</taxon>
        <taxon>Euteleostomi</taxon>
        <taxon>Actinopterygii</taxon>
        <taxon>Neopterygii</taxon>
        <taxon>Teleostei</taxon>
        <taxon>Anguilliformes</taxon>
        <taxon>Anguillidae</taxon>
        <taxon>Anguilla</taxon>
    </lineage>
</organism>
<dbReference type="AlphaFoldDB" id="A0A0E9Q1X9"/>
<dbReference type="EMBL" id="GBXM01098439">
    <property type="protein sequence ID" value="JAH10138.1"/>
    <property type="molecule type" value="Transcribed_RNA"/>
</dbReference>
<sequence>MDYSPSKGQHRSCHTKTVFCSE</sequence>
<evidence type="ECO:0000313" key="2">
    <source>
        <dbReference type="EMBL" id="JAH10138.1"/>
    </source>
</evidence>